<keyword evidence="1" id="KW-0812">Transmembrane</keyword>
<evidence type="ECO:0000313" key="2">
    <source>
        <dbReference type="EMBL" id="GER88579.1"/>
    </source>
</evidence>
<dbReference type="EMBL" id="BKZW01000001">
    <property type="protein sequence ID" value="GER88579.1"/>
    <property type="molecule type" value="Genomic_DNA"/>
</dbReference>
<feature type="transmembrane region" description="Helical" evidence="1">
    <location>
        <begin position="6"/>
        <end position="28"/>
    </location>
</feature>
<gene>
    <name evidence="2" type="ORF">KDW_27410</name>
</gene>
<evidence type="ECO:0000313" key="3">
    <source>
        <dbReference type="Proteomes" id="UP000326912"/>
    </source>
</evidence>
<protein>
    <submittedName>
        <fullName evidence="2">Uncharacterized protein</fullName>
    </submittedName>
</protein>
<keyword evidence="1" id="KW-0472">Membrane</keyword>
<evidence type="ECO:0000256" key="1">
    <source>
        <dbReference type="SAM" id="Phobius"/>
    </source>
</evidence>
<comment type="caution">
    <text evidence="2">The sequence shown here is derived from an EMBL/GenBank/DDBJ whole genome shotgun (WGS) entry which is preliminary data.</text>
</comment>
<proteinExistence type="predicted"/>
<reference evidence="2 3" key="1">
    <citation type="submission" date="2019-10" db="EMBL/GenBank/DDBJ databases">
        <title>Dictyobacter vulcani sp. nov., within the class Ktedonobacteria, isolated from soil of volcanic Mt. Zao.</title>
        <authorList>
            <person name="Zheng Y."/>
            <person name="Wang C.M."/>
            <person name="Sakai Y."/>
            <person name="Abe K."/>
            <person name="Yokota A."/>
            <person name="Yabe S."/>
        </authorList>
    </citation>
    <scope>NUCLEOTIDE SEQUENCE [LARGE SCALE GENOMIC DNA]</scope>
    <source>
        <strain evidence="2 3">W12</strain>
    </source>
</reference>
<feature type="transmembrane region" description="Helical" evidence="1">
    <location>
        <begin position="35"/>
        <end position="54"/>
    </location>
</feature>
<keyword evidence="3" id="KW-1185">Reference proteome</keyword>
<dbReference type="AlphaFoldDB" id="A0A5J4KR21"/>
<organism evidence="2 3">
    <name type="scientific">Dictyobacter vulcani</name>
    <dbReference type="NCBI Taxonomy" id="2607529"/>
    <lineage>
        <taxon>Bacteria</taxon>
        <taxon>Bacillati</taxon>
        <taxon>Chloroflexota</taxon>
        <taxon>Ktedonobacteria</taxon>
        <taxon>Ktedonobacterales</taxon>
        <taxon>Dictyobacteraceae</taxon>
        <taxon>Dictyobacter</taxon>
    </lineage>
</organism>
<name>A0A5J4KR21_9CHLR</name>
<dbReference type="Proteomes" id="UP000326912">
    <property type="component" value="Unassembled WGS sequence"/>
</dbReference>
<accession>A0A5J4KR21</accession>
<keyword evidence="1" id="KW-1133">Transmembrane helix</keyword>
<sequence length="104" mass="11689">MIELGLLVIVVVVVVVMDTIVVTEMWAVGRVDIDAIVEFIAQVNIIVIVVIVVGSRIRTDNHCPLKEILRFLFEFYFISARRTNIWVMSGTVCGMGANWHNKTA</sequence>